<evidence type="ECO:0000313" key="2">
    <source>
        <dbReference type="EMBL" id="GAB0138303.1"/>
    </source>
</evidence>
<keyword evidence="1" id="KW-0732">Signal</keyword>
<feature type="signal peptide" evidence="1">
    <location>
        <begin position="1"/>
        <end position="19"/>
    </location>
</feature>
<reference evidence="3" key="1">
    <citation type="submission" date="2024-06" db="EMBL/GenBank/DDBJ databases">
        <title>Draft Genome Sequences of Epichloe bromicola Strains Isolated from Elymus ciliaris.</title>
        <authorList>
            <consortium name="Epichloe bromicola genome sequencing consortium"/>
            <person name="Miura A."/>
            <person name="Imano S."/>
            <person name="Ashida A."/>
            <person name="Sato I."/>
            <person name="Chiba S."/>
            <person name="Tanaka A."/>
            <person name="Camagna M."/>
            <person name="Takemoto D."/>
        </authorList>
    </citation>
    <scope>NUCLEOTIDE SEQUENCE [LARGE SCALE GENOMIC DNA]</scope>
    <source>
        <strain evidence="3">DP</strain>
    </source>
</reference>
<sequence>MHFTQTIVAALFAATSVVGAPAPMEMSMMASSGIPDTVFEGVVRNCDAQDNKCTIDFTINPKRFSRTGVSFVTKRNGNVGASRNNGPAQTFGDYTVTSGWSGQFGEGNGFTTFAVVDNKNRLITYPSYTDGELANGHKVTPDKSYKPANLP</sequence>
<evidence type="ECO:0000313" key="3">
    <source>
        <dbReference type="Proteomes" id="UP001562357"/>
    </source>
</evidence>
<feature type="chain" id="PRO_5046852858" description="Small secreted protein" evidence="1">
    <location>
        <begin position="20"/>
        <end position="151"/>
    </location>
</feature>
<dbReference type="EMBL" id="BAAFGZ010000391">
    <property type="protein sequence ID" value="GAB0138303.1"/>
    <property type="molecule type" value="Genomic_DNA"/>
</dbReference>
<evidence type="ECO:0008006" key="4">
    <source>
        <dbReference type="Google" id="ProtNLM"/>
    </source>
</evidence>
<gene>
    <name evidence="2" type="primary">g6540</name>
    <name evidence="2" type="ORF">EsDP_00006540</name>
</gene>
<proteinExistence type="predicted"/>
<protein>
    <recommendedName>
        <fullName evidence="4">Small secreted protein</fullName>
    </recommendedName>
</protein>
<evidence type="ECO:0000256" key="1">
    <source>
        <dbReference type="SAM" id="SignalP"/>
    </source>
</evidence>
<accession>A0ABQ0CY01</accession>
<dbReference type="Proteomes" id="UP001562357">
    <property type="component" value="Unassembled WGS sequence"/>
</dbReference>
<keyword evidence="3" id="KW-1185">Reference proteome</keyword>
<organism evidence="2 3">
    <name type="scientific">Epichloe bromicola</name>
    <dbReference type="NCBI Taxonomy" id="79588"/>
    <lineage>
        <taxon>Eukaryota</taxon>
        <taxon>Fungi</taxon>
        <taxon>Dikarya</taxon>
        <taxon>Ascomycota</taxon>
        <taxon>Pezizomycotina</taxon>
        <taxon>Sordariomycetes</taxon>
        <taxon>Hypocreomycetidae</taxon>
        <taxon>Hypocreales</taxon>
        <taxon>Clavicipitaceae</taxon>
        <taxon>Epichloe</taxon>
    </lineage>
</organism>
<comment type="caution">
    <text evidence="2">The sequence shown here is derived from an EMBL/GenBank/DDBJ whole genome shotgun (WGS) entry which is preliminary data.</text>
</comment>
<name>A0ABQ0CY01_9HYPO</name>